<dbReference type="GO" id="GO:0061630">
    <property type="term" value="F:ubiquitin protein ligase activity"/>
    <property type="evidence" value="ECO:0007669"/>
    <property type="project" value="UniProtKB-EC"/>
</dbReference>
<evidence type="ECO:0000313" key="7">
    <source>
        <dbReference type="Proteomes" id="UP000623129"/>
    </source>
</evidence>
<dbReference type="Proteomes" id="UP000623129">
    <property type="component" value="Unassembled WGS sequence"/>
</dbReference>
<sequence>MEECEGWGEAKNRVKTRSRSTANKVFVALPGEYKAGKSVLNWALKNSAENSEIVITHVHVKTLPVNLSGLTNAYNSMYASINLERKRTDRQLDNYIGACAKRKVGHSPPQSDFTGFLFNCRNVERPKSKKAIEVMQKADPSCKIHIVCRDDLICTREATSSASPVDAPSLGRSKLLSYLSQQLKSLPSVKQCSGSTKLRAIVPEGPEDISLDPFKEMPTRTQIRHELDMHSDSDSSSSADLKIEAEYSLYETNKNDSSSSLKKSVLHNGGMRSDDRDDDDHTYARLQEALRVAKTLKKEVLDERNKHQRTERELWVALLKFAFRWYLNILRI</sequence>
<evidence type="ECO:0000256" key="1">
    <source>
        <dbReference type="ARBA" id="ARBA00000900"/>
    </source>
</evidence>
<dbReference type="PANTHER" id="PTHR45647">
    <property type="entry name" value="OS02G0152300 PROTEIN"/>
    <property type="match status" value="1"/>
</dbReference>
<keyword evidence="4" id="KW-0175">Coiled coil</keyword>
<feature type="coiled-coil region" evidence="4">
    <location>
        <begin position="283"/>
        <end position="313"/>
    </location>
</feature>
<keyword evidence="7" id="KW-1185">Reference proteome</keyword>
<evidence type="ECO:0000256" key="5">
    <source>
        <dbReference type="SAM" id="MobiDB-lite"/>
    </source>
</evidence>
<protein>
    <recommendedName>
        <fullName evidence="2">RING-type E3 ubiquitin transferase</fullName>
        <ecNumber evidence="2">2.3.2.27</ecNumber>
    </recommendedName>
</protein>
<keyword evidence="3" id="KW-0833">Ubl conjugation pathway</keyword>
<evidence type="ECO:0000256" key="2">
    <source>
        <dbReference type="ARBA" id="ARBA00012483"/>
    </source>
</evidence>
<dbReference type="EC" id="2.3.2.27" evidence="2"/>
<dbReference type="InterPro" id="IPR051348">
    <property type="entry name" value="U-box_ubiquitin_ligases"/>
</dbReference>
<dbReference type="EMBL" id="SWLB01000027">
    <property type="protein sequence ID" value="KAF3321202.1"/>
    <property type="molecule type" value="Genomic_DNA"/>
</dbReference>
<comment type="caution">
    <text evidence="6">The sequence shown here is derived from an EMBL/GenBank/DDBJ whole genome shotgun (WGS) entry which is preliminary data.</text>
</comment>
<gene>
    <name evidence="6" type="ORF">FCM35_KLT14455</name>
</gene>
<dbReference type="OrthoDB" id="611824at2759"/>
<reference evidence="6" key="1">
    <citation type="submission" date="2020-01" db="EMBL/GenBank/DDBJ databases">
        <title>Genome sequence of Kobresia littledalei, the first chromosome-level genome in the family Cyperaceae.</title>
        <authorList>
            <person name="Qu G."/>
        </authorList>
    </citation>
    <scope>NUCLEOTIDE SEQUENCE</scope>
    <source>
        <strain evidence="6">C.B.Clarke</strain>
        <tissue evidence="6">Leaf</tissue>
    </source>
</reference>
<accession>A0A833QHF7</accession>
<evidence type="ECO:0000313" key="6">
    <source>
        <dbReference type="EMBL" id="KAF3321202.1"/>
    </source>
</evidence>
<feature type="region of interest" description="Disordered" evidence="5">
    <location>
        <begin position="254"/>
        <end position="279"/>
    </location>
</feature>
<dbReference type="AlphaFoldDB" id="A0A833QHF7"/>
<proteinExistence type="predicted"/>
<name>A0A833QHF7_9POAL</name>
<dbReference type="PANTHER" id="PTHR45647:SF100">
    <property type="entry name" value="U-BOX DOMAIN-CONTAINING PROTEIN 33"/>
    <property type="match status" value="1"/>
</dbReference>
<evidence type="ECO:0000256" key="3">
    <source>
        <dbReference type="ARBA" id="ARBA00022786"/>
    </source>
</evidence>
<evidence type="ECO:0000256" key="4">
    <source>
        <dbReference type="SAM" id="Coils"/>
    </source>
</evidence>
<organism evidence="6 7">
    <name type="scientific">Carex littledalei</name>
    <dbReference type="NCBI Taxonomy" id="544730"/>
    <lineage>
        <taxon>Eukaryota</taxon>
        <taxon>Viridiplantae</taxon>
        <taxon>Streptophyta</taxon>
        <taxon>Embryophyta</taxon>
        <taxon>Tracheophyta</taxon>
        <taxon>Spermatophyta</taxon>
        <taxon>Magnoliopsida</taxon>
        <taxon>Liliopsida</taxon>
        <taxon>Poales</taxon>
        <taxon>Cyperaceae</taxon>
        <taxon>Cyperoideae</taxon>
        <taxon>Cariceae</taxon>
        <taxon>Carex</taxon>
        <taxon>Carex subgen. Euthyceras</taxon>
    </lineage>
</organism>
<comment type="catalytic activity">
    <reaction evidence="1">
        <text>S-ubiquitinyl-[E2 ubiquitin-conjugating enzyme]-L-cysteine + [acceptor protein]-L-lysine = [E2 ubiquitin-conjugating enzyme]-L-cysteine + N(6)-ubiquitinyl-[acceptor protein]-L-lysine.</text>
        <dbReference type="EC" id="2.3.2.27"/>
    </reaction>
</comment>